<feature type="domain" description="Prepilin type IV endopeptidase peptidase" evidence="7">
    <location>
        <begin position="12"/>
        <end position="120"/>
    </location>
</feature>
<reference evidence="8" key="1">
    <citation type="submission" date="2019-04" db="EMBL/GenBank/DDBJ databases">
        <title>Evolution of Biomass-Degrading Anaerobic Consortia Revealed by Metagenomics.</title>
        <authorList>
            <person name="Peng X."/>
        </authorList>
    </citation>
    <scope>NUCLEOTIDE SEQUENCE</scope>
    <source>
        <strain evidence="8">SIG18</strain>
    </source>
</reference>
<evidence type="ECO:0000313" key="9">
    <source>
        <dbReference type="Proteomes" id="UP000783037"/>
    </source>
</evidence>
<dbReference type="GO" id="GO:0004190">
    <property type="term" value="F:aspartic-type endopeptidase activity"/>
    <property type="evidence" value="ECO:0007669"/>
    <property type="project" value="InterPro"/>
</dbReference>
<name>A0A8T3VBM9_9EURY</name>
<dbReference type="Gene3D" id="1.20.120.1220">
    <property type="match status" value="1"/>
</dbReference>
<feature type="transmembrane region" description="Helical" evidence="6">
    <location>
        <begin position="259"/>
        <end position="280"/>
    </location>
</feature>
<feature type="transmembrane region" description="Helical" evidence="6">
    <location>
        <begin position="116"/>
        <end position="139"/>
    </location>
</feature>
<dbReference type="GO" id="GO:0005886">
    <property type="term" value="C:plasma membrane"/>
    <property type="evidence" value="ECO:0007669"/>
    <property type="project" value="UniProtKB-SubCell"/>
</dbReference>
<evidence type="ECO:0000256" key="2">
    <source>
        <dbReference type="ARBA" id="ARBA00022475"/>
    </source>
</evidence>
<dbReference type="PANTHER" id="PTHR36506">
    <property type="entry name" value="PREFLAGELLIN PEPTIDASE"/>
    <property type="match status" value="1"/>
</dbReference>
<dbReference type="Proteomes" id="UP000783037">
    <property type="component" value="Unassembled WGS sequence"/>
</dbReference>
<feature type="transmembrane region" description="Helical" evidence="6">
    <location>
        <begin position="6"/>
        <end position="23"/>
    </location>
</feature>
<feature type="transmembrane region" description="Helical" evidence="6">
    <location>
        <begin position="35"/>
        <end position="53"/>
    </location>
</feature>
<evidence type="ECO:0000256" key="4">
    <source>
        <dbReference type="ARBA" id="ARBA00022989"/>
    </source>
</evidence>
<dbReference type="EMBL" id="SUTK01000040">
    <property type="protein sequence ID" value="MBE6502250.1"/>
    <property type="molecule type" value="Genomic_DNA"/>
</dbReference>
<keyword evidence="2" id="KW-1003">Cell membrane</keyword>
<evidence type="ECO:0000259" key="7">
    <source>
        <dbReference type="Pfam" id="PF01478"/>
    </source>
</evidence>
<feature type="transmembrane region" description="Helical" evidence="6">
    <location>
        <begin position="59"/>
        <end position="78"/>
    </location>
</feature>
<sequence>MNFSTIFLIQIIITILFCILASIYDIRDNFVPSRLCHILALFGLVSNAILSLITSNVKFILASFISMVITYAITYLLWKLKMWGGGDVRLFTAIATVIPTGLNVDFLNIFPQLSIYPFSFSVVVNSILVSFPFLAIFFGHMIVKNEVFKDHPFYLITLLNVDNLRKLIHSTLNRTIPIRDLKEGDIVNDYYFDDEYIIDLINDVDGNLEVCESKSDEGKYYFKSMSAGGITEKDMYLLKIMSAQKFIGKCISVKISYPFAPAIFAGLLIAVFYGDIIMLFTKNLVLVV</sequence>
<dbReference type="InterPro" id="IPR000045">
    <property type="entry name" value="Prepilin_IV_endopep_pep"/>
</dbReference>
<dbReference type="PANTHER" id="PTHR36506:SF1">
    <property type="entry name" value="PREFLAGELLIN PEPTIDASE"/>
    <property type="match status" value="1"/>
</dbReference>
<keyword evidence="3 6" id="KW-0812">Transmembrane</keyword>
<evidence type="ECO:0000256" key="3">
    <source>
        <dbReference type="ARBA" id="ARBA00022692"/>
    </source>
</evidence>
<gene>
    <name evidence="8" type="ORF">E7Z79_07385</name>
</gene>
<comment type="caution">
    <text evidence="8">The sequence shown here is derived from an EMBL/GenBank/DDBJ whole genome shotgun (WGS) entry which is preliminary data.</text>
</comment>
<dbReference type="InterPro" id="IPR052218">
    <property type="entry name" value="Preflagellin_Peptidase"/>
</dbReference>
<protein>
    <submittedName>
        <fullName evidence="8">Prepilin peptidase</fullName>
    </submittedName>
</protein>
<dbReference type="Pfam" id="PF01478">
    <property type="entry name" value="Peptidase_A24"/>
    <property type="match status" value="1"/>
</dbReference>
<proteinExistence type="predicted"/>
<dbReference type="AlphaFoldDB" id="A0A8T3VBM9"/>
<evidence type="ECO:0000313" key="8">
    <source>
        <dbReference type="EMBL" id="MBE6502250.1"/>
    </source>
</evidence>
<accession>A0A8T3VBM9</accession>
<evidence type="ECO:0000256" key="6">
    <source>
        <dbReference type="SAM" id="Phobius"/>
    </source>
</evidence>
<keyword evidence="4 6" id="KW-1133">Transmembrane helix</keyword>
<evidence type="ECO:0000256" key="1">
    <source>
        <dbReference type="ARBA" id="ARBA00004651"/>
    </source>
</evidence>
<evidence type="ECO:0000256" key="5">
    <source>
        <dbReference type="ARBA" id="ARBA00023136"/>
    </source>
</evidence>
<dbReference type="RefSeq" id="WP_303739341.1">
    <property type="nucleotide sequence ID" value="NZ_SUTK01000040.1"/>
</dbReference>
<keyword evidence="5 6" id="KW-0472">Membrane</keyword>
<comment type="subcellular location">
    <subcellularLocation>
        <location evidence="1">Cell membrane</location>
        <topology evidence="1">Multi-pass membrane protein</topology>
    </subcellularLocation>
</comment>
<organism evidence="8 9">
    <name type="scientific">Methanobrevibacter thaueri</name>
    <dbReference type="NCBI Taxonomy" id="190975"/>
    <lineage>
        <taxon>Archaea</taxon>
        <taxon>Methanobacteriati</taxon>
        <taxon>Methanobacteriota</taxon>
        <taxon>Methanomada group</taxon>
        <taxon>Methanobacteria</taxon>
        <taxon>Methanobacteriales</taxon>
        <taxon>Methanobacteriaceae</taxon>
        <taxon>Methanobrevibacter</taxon>
    </lineage>
</organism>